<proteinExistence type="predicted"/>
<evidence type="ECO:0000313" key="2">
    <source>
        <dbReference type="EMBL" id="SOB81180.1"/>
    </source>
</evidence>
<evidence type="ECO:0000256" key="1">
    <source>
        <dbReference type="SAM" id="Phobius"/>
    </source>
</evidence>
<reference evidence="2 3" key="1">
    <citation type="submission" date="2017-07" db="EMBL/GenBank/DDBJ databases">
        <authorList>
            <person name="Sun Z.S."/>
            <person name="Albrecht U."/>
            <person name="Echele G."/>
            <person name="Lee C.C."/>
        </authorList>
    </citation>
    <scope>NUCLEOTIDE SEQUENCE [LARGE SCALE GENOMIC DNA]</scope>
    <source>
        <strain evidence="2 3">CGMCC 1.12672</strain>
    </source>
</reference>
<feature type="transmembrane region" description="Helical" evidence="1">
    <location>
        <begin position="33"/>
        <end position="55"/>
    </location>
</feature>
<organism evidence="2 3">
    <name type="scientific">Sphingomonas guangdongensis</name>
    <dbReference type="NCBI Taxonomy" id="1141890"/>
    <lineage>
        <taxon>Bacteria</taxon>
        <taxon>Pseudomonadati</taxon>
        <taxon>Pseudomonadota</taxon>
        <taxon>Alphaproteobacteria</taxon>
        <taxon>Sphingomonadales</taxon>
        <taxon>Sphingomonadaceae</taxon>
        <taxon>Sphingomonas</taxon>
    </lineage>
</organism>
<keyword evidence="1" id="KW-0472">Membrane</keyword>
<dbReference type="RefSeq" id="WP_144033546.1">
    <property type="nucleotide sequence ID" value="NZ_OBMI01000001.1"/>
</dbReference>
<dbReference type="Proteomes" id="UP000219494">
    <property type="component" value="Unassembled WGS sequence"/>
</dbReference>
<evidence type="ECO:0000313" key="3">
    <source>
        <dbReference type="Proteomes" id="UP000219494"/>
    </source>
</evidence>
<gene>
    <name evidence="2" type="ORF">SAMN06297144_1440</name>
</gene>
<name>A0A285QGV2_9SPHN</name>
<keyword evidence="1" id="KW-0812">Transmembrane</keyword>
<accession>A0A285QGV2</accession>
<keyword evidence="3" id="KW-1185">Reference proteome</keyword>
<feature type="transmembrane region" description="Helical" evidence="1">
    <location>
        <begin position="67"/>
        <end position="87"/>
    </location>
</feature>
<keyword evidence="1" id="KW-1133">Transmembrane helix</keyword>
<dbReference type="EMBL" id="OBMI01000001">
    <property type="protein sequence ID" value="SOB81180.1"/>
    <property type="molecule type" value="Genomic_DNA"/>
</dbReference>
<protein>
    <submittedName>
        <fullName evidence="2">Uncharacterized protein</fullName>
    </submittedName>
</protein>
<dbReference type="AlphaFoldDB" id="A0A285QGV2"/>
<sequence length="90" mass="8897">MPIAAKMLVAWLLAIVAAAPIGGLPGKRGAIGVADGLLGIGLVVGLPMLVFAAAILPTDWAGAERALVLFAGAMGKFSSLLSIAVAARFG</sequence>